<keyword evidence="5" id="KW-1185">Reference proteome</keyword>
<dbReference type="InterPro" id="IPR036683">
    <property type="entry name" value="CO_DH_flav_C_dom_sf"/>
</dbReference>
<dbReference type="InterPro" id="IPR005107">
    <property type="entry name" value="CO_DH_flav_C"/>
</dbReference>
<dbReference type="RefSeq" id="WP_193502904.1">
    <property type="nucleotide sequence ID" value="NZ_JADCKC010000003.1"/>
</dbReference>
<dbReference type="InterPro" id="IPR016169">
    <property type="entry name" value="FAD-bd_PCMH_sub2"/>
</dbReference>
<dbReference type="PROSITE" id="PS51387">
    <property type="entry name" value="FAD_PCMH"/>
    <property type="match status" value="1"/>
</dbReference>
<dbReference type="Pfam" id="PF00941">
    <property type="entry name" value="FAD_binding_5"/>
    <property type="match status" value="1"/>
</dbReference>
<evidence type="ECO:0000259" key="3">
    <source>
        <dbReference type="PROSITE" id="PS51387"/>
    </source>
</evidence>
<dbReference type="EMBL" id="JADCKC010000003">
    <property type="protein sequence ID" value="MBE5038617.1"/>
    <property type="molecule type" value="Genomic_DNA"/>
</dbReference>
<dbReference type="Gene3D" id="3.30.390.50">
    <property type="entry name" value="CO dehydrogenase flavoprotein, C-terminal domain"/>
    <property type="match status" value="1"/>
</dbReference>
<evidence type="ECO:0000313" key="5">
    <source>
        <dbReference type="Proteomes" id="UP000768567"/>
    </source>
</evidence>
<protein>
    <submittedName>
        <fullName evidence="4">FAD binding domain-containing protein</fullName>
    </submittedName>
</protein>
<dbReference type="SUPFAM" id="SSF55447">
    <property type="entry name" value="CO dehydrogenase flavoprotein C-terminal domain-like"/>
    <property type="match status" value="1"/>
</dbReference>
<accession>A0ABR9R650</accession>
<dbReference type="InterPro" id="IPR002346">
    <property type="entry name" value="Mopterin_DH_FAD-bd"/>
</dbReference>
<dbReference type="SMART" id="SM01092">
    <property type="entry name" value="CO_deh_flav_C"/>
    <property type="match status" value="1"/>
</dbReference>
<dbReference type="Pfam" id="PF03450">
    <property type="entry name" value="CO_deh_flav_C"/>
    <property type="match status" value="1"/>
</dbReference>
<dbReference type="PANTHER" id="PTHR42659:SF9">
    <property type="entry name" value="XANTHINE DEHYDROGENASE FAD-BINDING SUBUNIT XDHB-RELATED"/>
    <property type="match status" value="1"/>
</dbReference>
<dbReference type="Proteomes" id="UP000768567">
    <property type="component" value="Unassembled WGS sequence"/>
</dbReference>
<proteinExistence type="predicted"/>
<evidence type="ECO:0000256" key="1">
    <source>
        <dbReference type="ARBA" id="ARBA00022630"/>
    </source>
</evidence>
<reference evidence="4 5" key="1">
    <citation type="submission" date="2020-10" db="EMBL/GenBank/DDBJ databases">
        <title>ChiBAC.</title>
        <authorList>
            <person name="Zenner C."/>
            <person name="Hitch T.C.A."/>
            <person name="Clavel T."/>
        </authorList>
    </citation>
    <scope>NUCLEOTIDE SEQUENCE [LARGE SCALE GENOMIC DNA]</scope>
    <source>
        <strain evidence="4 5">DSM 109015</strain>
    </source>
</reference>
<keyword evidence="2" id="KW-0560">Oxidoreductase</keyword>
<organism evidence="4 5">
    <name type="scientific">Gemmiger gallinarum</name>
    <dbReference type="NCBI Taxonomy" id="2779354"/>
    <lineage>
        <taxon>Bacteria</taxon>
        <taxon>Bacillati</taxon>
        <taxon>Bacillota</taxon>
        <taxon>Clostridia</taxon>
        <taxon>Eubacteriales</taxon>
        <taxon>Gemmiger</taxon>
    </lineage>
</organism>
<keyword evidence="1" id="KW-0285">Flavoprotein</keyword>
<name>A0ABR9R650_9FIRM</name>
<feature type="domain" description="FAD-binding PCMH-type" evidence="3">
    <location>
        <begin position="1"/>
        <end position="164"/>
    </location>
</feature>
<gene>
    <name evidence="4" type="ORF">INF35_12535</name>
</gene>
<comment type="caution">
    <text evidence="4">The sequence shown here is derived from an EMBL/GenBank/DDBJ whole genome shotgun (WGS) entry which is preliminary data.</text>
</comment>
<dbReference type="SUPFAM" id="SSF56176">
    <property type="entry name" value="FAD-binding/transporter-associated domain-like"/>
    <property type="match status" value="1"/>
</dbReference>
<dbReference type="InterPro" id="IPR036318">
    <property type="entry name" value="FAD-bd_PCMH-like_sf"/>
</dbReference>
<dbReference type="Gene3D" id="3.30.465.10">
    <property type="match status" value="1"/>
</dbReference>
<sequence length="266" mass="28379">MMTIQNYVRAQSLQQAYELLTSNRRNRIVAGMLWLRQTGGSVNTAVDLCDLGLDTMEETDDAFVIGAMTPLRKLELHPGFAAYTGGAAARALGDIVGVQFRNLATVGGSVYGRFGFSDVLTLLLALDTEVELYGAGRMPLSQFAELPQTTRDLLVRIYIKKTPGTVAYRAVRIARTDFPVLTCAASRLDGKVRLCVGARPGKATVLDLTDAAGGLTPNTVQSLAEEAAKQIPTGSNSRGSAAYRSHLVRVLAQRTLSQVGGSGNGD</sequence>
<evidence type="ECO:0000313" key="4">
    <source>
        <dbReference type="EMBL" id="MBE5038617.1"/>
    </source>
</evidence>
<dbReference type="InterPro" id="IPR051312">
    <property type="entry name" value="Diverse_Substr_Oxidored"/>
</dbReference>
<dbReference type="PANTHER" id="PTHR42659">
    <property type="entry name" value="XANTHINE DEHYDROGENASE SUBUNIT C-RELATED"/>
    <property type="match status" value="1"/>
</dbReference>
<evidence type="ECO:0000256" key="2">
    <source>
        <dbReference type="ARBA" id="ARBA00023002"/>
    </source>
</evidence>
<dbReference type="InterPro" id="IPR016166">
    <property type="entry name" value="FAD-bd_PCMH"/>
</dbReference>